<dbReference type="STRING" id="1234409.C683_1177"/>
<dbReference type="InterPro" id="IPR020818">
    <property type="entry name" value="Chaperonin_GroES"/>
</dbReference>
<dbReference type="InterPro" id="IPR037124">
    <property type="entry name" value="Chaperonin_GroES_sf"/>
</dbReference>
<evidence type="ECO:0000256" key="2">
    <source>
        <dbReference type="ARBA" id="ARBA00023186"/>
    </source>
</evidence>
<dbReference type="InterPro" id="IPR011032">
    <property type="entry name" value="GroES-like_sf"/>
</dbReference>
<sequence length="96" mass="10543">MLKPLADRVIIKAEKETEKNVGGIILTSNHQEQVKLGTVIAVGKGRVSEDGQCIPMEVNVDDTVMFESYAGSKIQHDGEEYVVMHEKDIMAIVTEG</sequence>
<dbReference type="Pfam" id="PF00166">
    <property type="entry name" value="Cpn10"/>
    <property type="match status" value="1"/>
</dbReference>
<dbReference type="AlphaFoldDB" id="K8ZA13"/>
<dbReference type="EMBL" id="AMYT01000022">
    <property type="protein sequence ID" value="EKU26902.1"/>
    <property type="molecule type" value="Genomic_DNA"/>
</dbReference>
<keyword evidence="5" id="KW-0346">Stress response</keyword>
<dbReference type="NCBIfam" id="NF001531">
    <property type="entry name" value="PRK00364.2-2"/>
    <property type="match status" value="1"/>
</dbReference>
<dbReference type="Proteomes" id="UP000016057">
    <property type="component" value="Unassembled WGS sequence"/>
</dbReference>
<dbReference type="PROSITE" id="PS00681">
    <property type="entry name" value="CHAPERONINS_CPN10"/>
    <property type="match status" value="1"/>
</dbReference>
<comment type="subcellular location">
    <subcellularLocation>
        <location evidence="3">Cytoplasm</location>
    </subcellularLocation>
</comment>
<evidence type="ECO:0000313" key="6">
    <source>
        <dbReference type="Proteomes" id="UP000016057"/>
    </source>
</evidence>
<dbReference type="OrthoDB" id="9806791at2"/>
<keyword evidence="3" id="KW-0963">Cytoplasm</keyword>
<dbReference type="SMART" id="SM00883">
    <property type="entry name" value="Cpn10"/>
    <property type="match status" value="1"/>
</dbReference>
<gene>
    <name evidence="3" type="primary">groES</name>
    <name evidence="3" type="synonym">groS</name>
    <name evidence="5" type="ORF">C683_1177</name>
</gene>
<comment type="similarity">
    <text evidence="1 3 4">Belongs to the GroES chaperonin family.</text>
</comment>
<proteinExistence type="inferred from homology"/>
<dbReference type="GO" id="GO:0046872">
    <property type="term" value="F:metal ion binding"/>
    <property type="evidence" value="ECO:0007669"/>
    <property type="project" value="TreeGrafter"/>
</dbReference>
<evidence type="ECO:0000256" key="3">
    <source>
        <dbReference type="HAMAP-Rule" id="MF_00580"/>
    </source>
</evidence>
<dbReference type="PANTHER" id="PTHR10772">
    <property type="entry name" value="10 KDA HEAT SHOCK PROTEIN"/>
    <property type="match status" value="1"/>
</dbReference>
<organism evidence="5 6">
    <name type="scientific">Catellicoccus marimammalium M35/04/3</name>
    <dbReference type="NCBI Taxonomy" id="1234409"/>
    <lineage>
        <taxon>Bacteria</taxon>
        <taxon>Bacillati</taxon>
        <taxon>Bacillota</taxon>
        <taxon>Bacilli</taxon>
        <taxon>Lactobacillales</taxon>
        <taxon>Enterococcaceae</taxon>
        <taxon>Catellicoccus</taxon>
    </lineage>
</organism>
<keyword evidence="2 3" id="KW-0143">Chaperone</keyword>
<accession>K8ZA13</accession>
<dbReference type="Gene3D" id="2.30.33.40">
    <property type="entry name" value="GroES chaperonin"/>
    <property type="match status" value="1"/>
</dbReference>
<dbReference type="eggNOG" id="COG0234">
    <property type="taxonomic scope" value="Bacteria"/>
</dbReference>
<dbReference type="CDD" id="cd00320">
    <property type="entry name" value="cpn10"/>
    <property type="match status" value="1"/>
</dbReference>
<dbReference type="PANTHER" id="PTHR10772:SF63">
    <property type="entry name" value="20 KDA CHAPERONIN, CHLOROPLASTIC"/>
    <property type="match status" value="1"/>
</dbReference>
<keyword evidence="6" id="KW-1185">Reference proteome</keyword>
<comment type="function">
    <text evidence="3 4">Together with the chaperonin GroEL, plays an essential role in assisting protein folding. The GroEL-GroES system forms a nano-cage that allows encapsulation of the non-native substrate proteins and provides a physical environment optimized to promote and accelerate protein folding. GroES binds to the apical surface of the GroEL ring, thereby capping the opening of the GroEL channel.</text>
</comment>
<dbReference type="GO" id="GO:0005524">
    <property type="term" value="F:ATP binding"/>
    <property type="evidence" value="ECO:0007669"/>
    <property type="project" value="InterPro"/>
</dbReference>
<dbReference type="GO" id="GO:0044183">
    <property type="term" value="F:protein folding chaperone"/>
    <property type="evidence" value="ECO:0007669"/>
    <property type="project" value="InterPro"/>
</dbReference>
<dbReference type="GO" id="GO:0051082">
    <property type="term" value="F:unfolded protein binding"/>
    <property type="evidence" value="ECO:0007669"/>
    <property type="project" value="TreeGrafter"/>
</dbReference>
<dbReference type="FunFam" id="2.30.33.40:FF:000001">
    <property type="entry name" value="10 kDa chaperonin"/>
    <property type="match status" value="1"/>
</dbReference>
<dbReference type="SUPFAM" id="SSF50129">
    <property type="entry name" value="GroES-like"/>
    <property type="match status" value="1"/>
</dbReference>
<dbReference type="PATRIC" id="fig|1234409.3.peg.1129"/>
<evidence type="ECO:0000256" key="1">
    <source>
        <dbReference type="ARBA" id="ARBA00006975"/>
    </source>
</evidence>
<comment type="caution">
    <text evidence="5">The sequence shown here is derived from an EMBL/GenBank/DDBJ whole genome shotgun (WGS) entry which is preliminary data.</text>
</comment>
<protein>
    <recommendedName>
        <fullName evidence="3">Co-chaperonin GroES</fullName>
    </recommendedName>
    <alternativeName>
        <fullName evidence="3">10 kDa chaperonin</fullName>
    </alternativeName>
    <alternativeName>
        <fullName evidence="3">Chaperonin-10</fullName>
        <shortName evidence="3">Cpn10</shortName>
    </alternativeName>
</protein>
<dbReference type="PRINTS" id="PR00297">
    <property type="entry name" value="CHAPERONIN10"/>
</dbReference>
<reference evidence="5 6" key="1">
    <citation type="journal article" date="2013" name="Genome Announc.">
        <title>Draft Genome Sequence of Catellicoccus marimammalium, a Novel Species Commonly Found in Gull Feces.</title>
        <authorList>
            <person name="Weigand M.R."/>
            <person name="Ryu H."/>
            <person name="Bozcek L."/>
            <person name="Konstantinidis K.T."/>
            <person name="Santo Domingo J.W."/>
        </authorList>
    </citation>
    <scope>NUCLEOTIDE SEQUENCE [LARGE SCALE GENOMIC DNA]</scope>
    <source>
        <strain evidence="5 6">M35/04/3</strain>
    </source>
</reference>
<evidence type="ECO:0000256" key="4">
    <source>
        <dbReference type="RuleBase" id="RU000535"/>
    </source>
</evidence>
<dbReference type="InterPro" id="IPR018369">
    <property type="entry name" value="Chaprnonin_Cpn10_CS"/>
</dbReference>
<dbReference type="GO" id="GO:0051087">
    <property type="term" value="F:protein-folding chaperone binding"/>
    <property type="evidence" value="ECO:0007669"/>
    <property type="project" value="TreeGrafter"/>
</dbReference>
<comment type="subunit">
    <text evidence="3">Heptamer of 7 subunits arranged in a ring. Interacts with the chaperonin GroEL.</text>
</comment>
<dbReference type="HAMAP" id="MF_00580">
    <property type="entry name" value="CH10"/>
    <property type="match status" value="1"/>
</dbReference>
<dbReference type="GO" id="GO:0005737">
    <property type="term" value="C:cytoplasm"/>
    <property type="evidence" value="ECO:0007669"/>
    <property type="project" value="UniProtKB-SubCell"/>
</dbReference>
<evidence type="ECO:0000313" key="5">
    <source>
        <dbReference type="EMBL" id="EKU26902.1"/>
    </source>
</evidence>
<name>K8ZA13_9ENTE</name>